<name>A0A8B6HK18_MYTGA</name>
<dbReference type="PROSITE" id="PS50143">
    <property type="entry name" value="BIR_REPEAT_2"/>
    <property type="match status" value="2"/>
</dbReference>
<dbReference type="OrthoDB" id="774873at2759"/>
<dbReference type="Proteomes" id="UP000596742">
    <property type="component" value="Unassembled WGS sequence"/>
</dbReference>
<comment type="caution">
    <text evidence="3">The sequence shown here is derived from an EMBL/GenBank/DDBJ whole genome shotgun (WGS) entry which is preliminary data.</text>
</comment>
<gene>
    <name evidence="3" type="ORF">MGAL_10B082692</name>
</gene>
<dbReference type="CDD" id="cd00022">
    <property type="entry name" value="BIR"/>
    <property type="match status" value="2"/>
</dbReference>
<sequence>MDYIPESPYERMRPLREDFNLRLNTFSNFPRNSPVKPLDLVRDYFYYIGIEDKCQCTHCGGVLGGWMPGDDVHREHRKHFPDCPYMQQCLQNPHPLISLQPLNQSDVSQEYNSGQSHGHNFGHQHQSGSGAPVAMETTVSQETPADKPGVTRPKYREYSLEQTRLSSYTGWPSQMKQKPENLAKAGFFYLGQGDKVKCFFCGGILWDWDPTDEPYTEHAKWFPKCPWLSLSKGDAFVDRVQKVDKMESDEEAFIETEIQKGLDKLTEADLESSDNSASDVLNNDNSSSEDVNEVLPGEFDNYVKSLQQQTAAFELDLAECDDLLRQSVDITSSRDVIPFDEDLQQDITEYGENIEDLRLKILEDLKIAVMRYTFQFWRWQVYRGRRKRG</sequence>
<dbReference type="FunFam" id="1.10.1170.10:FF:000003">
    <property type="entry name" value="E3 ubiquitin-protein ligase XIAP"/>
    <property type="match status" value="1"/>
</dbReference>
<dbReference type="AlphaFoldDB" id="A0A8B6HK18"/>
<dbReference type="GO" id="GO:0031398">
    <property type="term" value="P:positive regulation of protein ubiquitination"/>
    <property type="evidence" value="ECO:0007669"/>
    <property type="project" value="TreeGrafter"/>
</dbReference>
<organism evidence="3 4">
    <name type="scientific">Mytilus galloprovincialis</name>
    <name type="common">Mediterranean mussel</name>
    <dbReference type="NCBI Taxonomy" id="29158"/>
    <lineage>
        <taxon>Eukaryota</taxon>
        <taxon>Metazoa</taxon>
        <taxon>Spiralia</taxon>
        <taxon>Lophotrochozoa</taxon>
        <taxon>Mollusca</taxon>
        <taxon>Bivalvia</taxon>
        <taxon>Autobranchia</taxon>
        <taxon>Pteriomorphia</taxon>
        <taxon>Mytilida</taxon>
        <taxon>Mytiloidea</taxon>
        <taxon>Mytilidae</taxon>
        <taxon>Mytilinae</taxon>
        <taxon>Mytilus</taxon>
    </lineage>
</organism>
<keyword evidence="1" id="KW-0053">Apoptosis</keyword>
<evidence type="ECO:0000313" key="4">
    <source>
        <dbReference type="Proteomes" id="UP000596742"/>
    </source>
</evidence>
<evidence type="ECO:0000256" key="1">
    <source>
        <dbReference type="ARBA" id="ARBA00022703"/>
    </source>
</evidence>
<dbReference type="GO" id="GO:0005737">
    <property type="term" value="C:cytoplasm"/>
    <property type="evidence" value="ECO:0007669"/>
    <property type="project" value="TreeGrafter"/>
</dbReference>
<dbReference type="PANTHER" id="PTHR10044">
    <property type="entry name" value="INHIBITOR OF APOPTOSIS"/>
    <property type="match status" value="1"/>
</dbReference>
<protein>
    <submittedName>
        <fullName evidence="3">Baculoviral IAP repeat-containing protein 7/8</fullName>
    </submittedName>
</protein>
<dbReference type="GO" id="GO:0005634">
    <property type="term" value="C:nucleus"/>
    <property type="evidence" value="ECO:0007669"/>
    <property type="project" value="TreeGrafter"/>
</dbReference>
<evidence type="ECO:0000313" key="3">
    <source>
        <dbReference type="EMBL" id="VDI80631.1"/>
    </source>
</evidence>
<dbReference type="GO" id="GO:0061630">
    <property type="term" value="F:ubiquitin protein ligase activity"/>
    <property type="evidence" value="ECO:0007669"/>
    <property type="project" value="TreeGrafter"/>
</dbReference>
<feature type="compositionally biased region" description="Polar residues" evidence="2">
    <location>
        <begin position="107"/>
        <end position="129"/>
    </location>
</feature>
<dbReference type="SMART" id="SM00238">
    <property type="entry name" value="BIR"/>
    <property type="match status" value="2"/>
</dbReference>
<dbReference type="InterPro" id="IPR050784">
    <property type="entry name" value="IAP"/>
</dbReference>
<dbReference type="GO" id="GO:0006915">
    <property type="term" value="P:apoptotic process"/>
    <property type="evidence" value="ECO:0007669"/>
    <property type="project" value="UniProtKB-KW"/>
</dbReference>
<dbReference type="GO" id="GO:0051726">
    <property type="term" value="P:regulation of cell cycle"/>
    <property type="evidence" value="ECO:0007669"/>
    <property type="project" value="TreeGrafter"/>
</dbReference>
<reference evidence="3" key="1">
    <citation type="submission" date="2018-11" db="EMBL/GenBank/DDBJ databases">
        <authorList>
            <person name="Alioto T."/>
            <person name="Alioto T."/>
        </authorList>
    </citation>
    <scope>NUCLEOTIDE SEQUENCE</scope>
</reference>
<dbReference type="GO" id="GO:0043027">
    <property type="term" value="F:cysteine-type endopeptidase inhibitor activity involved in apoptotic process"/>
    <property type="evidence" value="ECO:0007669"/>
    <property type="project" value="TreeGrafter"/>
</dbReference>
<proteinExistence type="predicted"/>
<dbReference type="SUPFAM" id="SSF57924">
    <property type="entry name" value="Inhibitor of apoptosis (IAP) repeat"/>
    <property type="match status" value="2"/>
</dbReference>
<keyword evidence="4" id="KW-1185">Reference proteome</keyword>
<evidence type="ECO:0000256" key="2">
    <source>
        <dbReference type="SAM" id="MobiDB-lite"/>
    </source>
</evidence>
<dbReference type="Gene3D" id="1.10.1170.10">
    <property type="entry name" value="Inhibitor Of Apoptosis Protein (2mihbC-IAP-1), Chain A"/>
    <property type="match status" value="2"/>
</dbReference>
<dbReference type="Pfam" id="PF00653">
    <property type="entry name" value="BIR"/>
    <property type="match status" value="2"/>
</dbReference>
<dbReference type="EMBL" id="UYJE01010200">
    <property type="protein sequence ID" value="VDI80631.1"/>
    <property type="molecule type" value="Genomic_DNA"/>
</dbReference>
<dbReference type="PROSITE" id="PS01282">
    <property type="entry name" value="BIR_REPEAT_1"/>
    <property type="match status" value="1"/>
</dbReference>
<feature type="region of interest" description="Disordered" evidence="2">
    <location>
        <begin position="107"/>
        <end position="156"/>
    </location>
</feature>
<accession>A0A8B6HK18</accession>
<dbReference type="PANTHER" id="PTHR10044:SF139">
    <property type="entry name" value="DEATH-ASSOCIATED INHIBITOR OF APOPTOSIS 2"/>
    <property type="match status" value="1"/>
</dbReference>
<dbReference type="GO" id="GO:0043066">
    <property type="term" value="P:negative regulation of apoptotic process"/>
    <property type="evidence" value="ECO:0007669"/>
    <property type="project" value="TreeGrafter"/>
</dbReference>
<dbReference type="InterPro" id="IPR001370">
    <property type="entry name" value="BIR_rpt"/>
</dbReference>